<dbReference type="OrthoDB" id="9806955at2"/>
<dbReference type="SUPFAM" id="SSF48557">
    <property type="entry name" value="L-aspartase-like"/>
    <property type="match status" value="1"/>
</dbReference>
<keyword evidence="3" id="KW-1185">Reference proteome</keyword>
<protein>
    <submittedName>
        <fullName evidence="2">Histidine ammonia-lyase</fullName>
    </submittedName>
</protein>
<name>A0A2Z4GD65_9BACT</name>
<dbReference type="Gene3D" id="1.10.275.10">
    <property type="entry name" value="Fumarase/aspartase (N-terminal domain)"/>
    <property type="match status" value="1"/>
</dbReference>
<dbReference type="RefSeq" id="WP_111372369.1">
    <property type="nucleotide sequence ID" value="NZ_CP029480.1"/>
</dbReference>
<sequence>MIRIGIKKLTLDDFESILFKNEKIELEEKALIKVEESFEFLKGFSKDKLIYGINTGFGPMAQYKVDEENLLDLQYNLIRSHCAGMGEPLDDLKIKSAMICRLNSLIQGYSGVHPEVVILLKDLINNDVYPQIFEHGGVGASGDLVQLAHLALNLIGEGEVKYKGTFRPTAEVYNELGLKPISVHLREGLALINGTSVMTGIGMLNLILAERAINWSLASSMMIIEMVESYSDHYSTELNAVKPHIGQQAVAAAMQKSLGSSKLIRKREEHLFNKEITKQEVLKDKVQEYYSIRCIPQILGPILDTFLYAKTVIENEANSVNDNPIVDKENQNIWHGGNFHGDYVSLEMDKLKIALTKLSVLSERQLNFLFNRNLNGILPPFVNLGKLGLNLGMQAAQFTATSTTAENQTLSNPMYVHSISCNNDNQDVVSMGTNSALICNKVINNTLQVLSIELLSIAQAIDALEIEDKLSENSKKVFDEVRTLVPKFVEDSILHQKLNKIISFVQVNNPAII</sequence>
<evidence type="ECO:0000313" key="2">
    <source>
        <dbReference type="EMBL" id="AWV99176.1"/>
    </source>
</evidence>
<dbReference type="AlphaFoldDB" id="A0A2Z4GD65"/>
<dbReference type="InterPro" id="IPR001106">
    <property type="entry name" value="Aromatic_Lyase"/>
</dbReference>
<dbReference type="GO" id="GO:0016841">
    <property type="term" value="F:ammonia-lyase activity"/>
    <property type="evidence" value="ECO:0007669"/>
    <property type="project" value="UniProtKB-ARBA"/>
</dbReference>
<dbReference type="InterPro" id="IPR024083">
    <property type="entry name" value="Fumarase/histidase_N"/>
</dbReference>
<dbReference type="CDD" id="cd00332">
    <property type="entry name" value="PAL-HAL"/>
    <property type="match status" value="1"/>
</dbReference>
<dbReference type="KEGG" id="als:DJ013_13765"/>
<gene>
    <name evidence="2" type="ORF">DJ013_13765</name>
</gene>
<dbReference type="Gene3D" id="1.20.200.10">
    <property type="entry name" value="Fumarase/aspartase (Central domain)"/>
    <property type="match status" value="1"/>
</dbReference>
<dbReference type="FunFam" id="1.10.275.10:FF:000005">
    <property type="entry name" value="Histidine ammonia-lyase"/>
    <property type="match status" value="1"/>
</dbReference>
<dbReference type="InterPro" id="IPR008948">
    <property type="entry name" value="L-Aspartase-like"/>
</dbReference>
<dbReference type="PANTHER" id="PTHR10362">
    <property type="entry name" value="HISTIDINE AMMONIA-LYASE"/>
    <property type="match status" value="1"/>
</dbReference>
<accession>A0A2Z4GD65</accession>
<reference evidence="2 3" key="1">
    <citation type="submission" date="2018-05" db="EMBL/GenBank/DDBJ databases">
        <title>Complete genome sequence of Arcticibacterium luteifluviistationis SM1504T, a cytophagaceae bacterium isolated from Arctic surface seawater.</title>
        <authorList>
            <person name="Li Y."/>
            <person name="Qin Q.-L."/>
        </authorList>
    </citation>
    <scope>NUCLEOTIDE SEQUENCE [LARGE SCALE GENOMIC DNA]</scope>
    <source>
        <strain evidence="2 3">SM1504</strain>
    </source>
</reference>
<organism evidence="2 3">
    <name type="scientific">Arcticibacterium luteifluviistationis</name>
    <dbReference type="NCBI Taxonomy" id="1784714"/>
    <lineage>
        <taxon>Bacteria</taxon>
        <taxon>Pseudomonadati</taxon>
        <taxon>Bacteroidota</taxon>
        <taxon>Cytophagia</taxon>
        <taxon>Cytophagales</taxon>
        <taxon>Leadbetterellaceae</taxon>
        <taxon>Arcticibacterium</taxon>
    </lineage>
</organism>
<proteinExistence type="predicted"/>
<evidence type="ECO:0000313" key="3">
    <source>
        <dbReference type="Proteomes" id="UP000249873"/>
    </source>
</evidence>
<dbReference type="Pfam" id="PF00221">
    <property type="entry name" value="Lyase_aromatic"/>
    <property type="match status" value="1"/>
</dbReference>
<keyword evidence="1 2" id="KW-0456">Lyase</keyword>
<evidence type="ECO:0000256" key="1">
    <source>
        <dbReference type="ARBA" id="ARBA00023239"/>
    </source>
</evidence>
<dbReference type="EMBL" id="CP029480">
    <property type="protein sequence ID" value="AWV99176.1"/>
    <property type="molecule type" value="Genomic_DNA"/>
</dbReference>
<dbReference type="Proteomes" id="UP000249873">
    <property type="component" value="Chromosome"/>
</dbReference>